<accession>A0A0M0GFE6</accession>
<evidence type="ECO:0000313" key="3">
    <source>
        <dbReference type="EMBL" id="KON88574.1"/>
    </source>
</evidence>
<dbReference type="PATRIC" id="fig|1459.3.peg.4048"/>
<dbReference type="Proteomes" id="UP000037109">
    <property type="component" value="Unassembled WGS sequence"/>
</dbReference>
<feature type="domain" description="Staygreen protein" evidence="2">
    <location>
        <begin position="3"/>
        <end position="149"/>
    </location>
</feature>
<organism evidence="3 4">
    <name type="scientific">Sporosarcina globispora</name>
    <name type="common">Bacillus globisporus</name>
    <dbReference type="NCBI Taxonomy" id="1459"/>
    <lineage>
        <taxon>Bacteria</taxon>
        <taxon>Bacillati</taxon>
        <taxon>Bacillota</taxon>
        <taxon>Bacilli</taxon>
        <taxon>Bacillales</taxon>
        <taxon>Caryophanaceae</taxon>
        <taxon>Sporosarcina</taxon>
    </lineage>
</organism>
<keyword evidence="4" id="KW-1185">Reference proteome</keyword>
<name>A0A0M0GFE6_SPOGL</name>
<sequence>MSKFNPSKLSVKYLPPATEFRPVDSRKYTLTHSDATGDLFLAIGGCYDLNAINPKFRDEVFAEWIPQMGQYVLSGRVYISGGEFDQQYAKIRFLIFQKELDLALTAMVYGDRSFYSNYPWLLDSPIFIYFESVYSEFSKLLYYGTPRKYLKATLQPV</sequence>
<dbReference type="InterPro" id="IPR024438">
    <property type="entry name" value="Staygreen"/>
</dbReference>
<dbReference type="Pfam" id="PF12638">
    <property type="entry name" value="Staygreen"/>
    <property type="match status" value="1"/>
</dbReference>
<evidence type="ECO:0000259" key="2">
    <source>
        <dbReference type="Pfam" id="PF12638"/>
    </source>
</evidence>
<gene>
    <name evidence="3" type="ORF">AF332_18375</name>
</gene>
<protein>
    <recommendedName>
        <fullName evidence="2">Staygreen protein domain-containing protein</fullName>
    </recommendedName>
</protein>
<keyword evidence="1" id="KW-0809">Transit peptide</keyword>
<dbReference type="EMBL" id="LGUF01000007">
    <property type="protein sequence ID" value="KON88574.1"/>
    <property type="molecule type" value="Genomic_DNA"/>
</dbReference>
<evidence type="ECO:0000256" key="1">
    <source>
        <dbReference type="ARBA" id="ARBA00022946"/>
    </source>
</evidence>
<reference evidence="4" key="1">
    <citation type="submission" date="2015-07" db="EMBL/GenBank/DDBJ databases">
        <title>Fjat-10036 dsm4.</title>
        <authorList>
            <person name="Liu B."/>
            <person name="Wang J."/>
            <person name="Zhu Y."/>
            <person name="Liu G."/>
            <person name="Chen Q."/>
            <person name="Chen Z."/>
            <person name="Lan J."/>
            <person name="Che J."/>
            <person name="Ge C."/>
            <person name="Shi H."/>
            <person name="Pan Z."/>
            <person name="Liu X."/>
        </authorList>
    </citation>
    <scope>NUCLEOTIDE SEQUENCE [LARGE SCALE GENOMIC DNA]</scope>
    <source>
        <strain evidence="4">DSM 4</strain>
    </source>
</reference>
<dbReference type="AlphaFoldDB" id="A0A0M0GFE6"/>
<dbReference type="PANTHER" id="PTHR31750:SF4">
    <property type="entry name" value="LP06106P"/>
    <property type="match status" value="1"/>
</dbReference>
<proteinExistence type="predicted"/>
<evidence type="ECO:0000313" key="4">
    <source>
        <dbReference type="Proteomes" id="UP000037109"/>
    </source>
</evidence>
<comment type="caution">
    <text evidence="3">The sequence shown here is derived from an EMBL/GenBank/DDBJ whole genome shotgun (WGS) entry which is preliminary data.</text>
</comment>
<dbReference type="PANTHER" id="PTHR31750">
    <property type="entry name" value="PROTEIN STAY-GREEN 1, CHLOROPLASTIC-RELATED"/>
    <property type="match status" value="1"/>
</dbReference>
<dbReference type="OrthoDB" id="1684395at2"/>
<dbReference type="RefSeq" id="WP_053435952.1">
    <property type="nucleotide sequence ID" value="NZ_LGUF01000007.1"/>
</dbReference>
<dbReference type="STRING" id="1459.AF332_18375"/>